<dbReference type="Proteomes" id="UP000242515">
    <property type="component" value="Unassembled WGS sequence"/>
</dbReference>
<dbReference type="SMART" id="SM00530">
    <property type="entry name" value="HTH_XRE"/>
    <property type="match status" value="1"/>
</dbReference>
<dbReference type="CDD" id="cd00093">
    <property type="entry name" value="HTH_XRE"/>
    <property type="match status" value="1"/>
</dbReference>
<dbReference type="InterPro" id="IPR010982">
    <property type="entry name" value="Lambda_DNA-bd_dom_sf"/>
</dbReference>
<dbReference type="Gene3D" id="1.10.260.40">
    <property type="entry name" value="lambda repressor-like DNA-binding domains"/>
    <property type="match status" value="1"/>
</dbReference>
<keyword evidence="3" id="KW-0804">Transcription</keyword>
<dbReference type="GO" id="GO:0003677">
    <property type="term" value="F:DNA binding"/>
    <property type="evidence" value="ECO:0007669"/>
    <property type="project" value="UniProtKB-KW"/>
</dbReference>
<feature type="domain" description="HTH cro/C1-type" evidence="4">
    <location>
        <begin position="35"/>
        <end position="88"/>
    </location>
</feature>
<dbReference type="EMBL" id="FOGC01000023">
    <property type="protein sequence ID" value="SER30853.1"/>
    <property type="molecule type" value="Genomic_DNA"/>
</dbReference>
<keyword evidence="6" id="KW-1185">Reference proteome</keyword>
<organism evidence="5 6">
    <name type="scientific">Rosenbergiella nectarea</name>
    <dbReference type="NCBI Taxonomy" id="988801"/>
    <lineage>
        <taxon>Bacteria</taxon>
        <taxon>Pseudomonadati</taxon>
        <taxon>Pseudomonadota</taxon>
        <taxon>Gammaproteobacteria</taxon>
        <taxon>Enterobacterales</taxon>
        <taxon>Erwiniaceae</taxon>
        <taxon>Rosenbergiella</taxon>
    </lineage>
</organism>
<evidence type="ECO:0000313" key="6">
    <source>
        <dbReference type="Proteomes" id="UP000242515"/>
    </source>
</evidence>
<reference evidence="6" key="1">
    <citation type="submission" date="2016-10" db="EMBL/GenBank/DDBJ databases">
        <authorList>
            <person name="Varghese N."/>
            <person name="Submissions S."/>
        </authorList>
    </citation>
    <scope>NUCLEOTIDE SEQUENCE [LARGE SCALE GENOMIC DNA]</scope>
    <source>
        <strain evidence="6">8N4</strain>
    </source>
</reference>
<dbReference type="Pfam" id="PF01381">
    <property type="entry name" value="HTH_3"/>
    <property type="match status" value="1"/>
</dbReference>
<proteinExistence type="predicted"/>
<dbReference type="InterPro" id="IPR052359">
    <property type="entry name" value="HTH-type_reg/antitoxin"/>
</dbReference>
<dbReference type="RefSeq" id="WP_092678537.1">
    <property type="nucleotide sequence ID" value="NZ_FOGC01000023.1"/>
</dbReference>
<evidence type="ECO:0000259" key="4">
    <source>
        <dbReference type="PROSITE" id="PS50943"/>
    </source>
</evidence>
<gene>
    <name evidence="5" type="ORF">SAMN05216522_1234</name>
</gene>
<dbReference type="STRING" id="988801.SAMN05216522_1234"/>
<name>A0A1H9N618_9GAMM</name>
<dbReference type="PANTHER" id="PTHR36511">
    <property type="entry name" value="MERR FAMILY BACTERIAL REGULATORY PROTEIN"/>
    <property type="match status" value="1"/>
</dbReference>
<evidence type="ECO:0000256" key="1">
    <source>
        <dbReference type="ARBA" id="ARBA00023015"/>
    </source>
</evidence>
<dbReference type="NCBIfam" id="NF041265">
    <property type="entry name" value="NadS"/>
    <property type="match status" value="1"/>
</dbReference>
<dbReference type="OrthoDB" id="9799384at2"/>
<keyword evidence="1" id="KW-0805">Transcription regulation</keyword>
<dbReference type="InterPro" id="IPR001387">
    <property type="entry name" value="Cro/C1-type_HTH"/>
</dbReference>
<dbReference type="AlphaFoldDB" id="A0A1H9N618"/>
<protein>
    <submittedName>
        <fullName evidence="5">Helix-turn-helix</fullName>
    </submittedName>
</protein>
<keyword evidence="2" id="KW-0238">DNA-binding</keyword>
<evidence type="ECO:0000313" key="5">
    <source>
        <dbReference type="EMBL" id="SER30853.1"/>
    </source>
</evidence>
<accession>A0A1H9N618</accession>
<evidence type="ECO:0000256" key="3">
    <source>
        <dbReference type="ARBA" id="ARBA00023163"/>
    </source>
</evidence>
<evidence type="ECO:0000256" key="2">
    <source>
        <dbReference type="ARBA" id="ARBA00023125"/>
    </source>
</evidence>
<dbReference type="PROSITE" id="PS50943">
    <property type="entry name" value="HTH_CROC1"/>
    <property type="match status" value="1"/>
</dbReference>
<dbReference type="PANTHER" id="PTHR36511:SF3">
    <property type="entry name" value="ANTITOXIN HIGA-2"/>
    <property type="match status" value="1"/>
</dbReference>
<dbReference type="InterPro" id="IPR047761">
    <property type="entry name" value="NadS-like"/>
</dbReference>
<dbReference type="SUPFAM" id="SSF47413">
    <property type="entry name" value="lambda repressor-like DNA-binding domains"/>
    <property type="match status" value="1"/>
</dbReference>
<sequence length="94" mass="10387">MSIFNELKASLEEAVAIKNGSVTPSRITRYDVADVKAIREKLNVSQAEMARALGTSLDTIKSWEQKRRNPTGLAAKVLATIQDDPKYFKVLAAH</sequence>